<comment type="caution">
    <text evidence="2">The sequence shown here is derived from an EMBL/GenBank/DDBJ whole genome shotgun (WGS) entry which is preliminary data.</text>
</comment>
<feature type="compositionally biased region" description="Polar residues" evidence="1">
    <location>
        <begin position="313"/>
        <end position="337"/>
    </location>
</feature>
<feature type="compositionally biased region" description="Polar residues" evidence="1">
    <location>
        <begin position="363"/>
        <end position="387"/>
    </location>
</feature>
<keyword evidence="3" id="KW-1185">Reference proteome</keyword>
<accession>A0AAW0ZET9</accession>
<evidence type="ECO:0000313" key="2">
    <source>
        <dbReference type="EMBL" id="KAK9296122.1"/>
    </source>
</evidence>
<protein>
    <submittedName>
        <fullName evidence="2">Uncharacterized protein</fullName>
    </submittedName>
</protein>
<feature type="region of interest" description="Disordered" evidence="1">
    <location>
        <begin position="291"/>
        <end position="337"/>
    </location>
</feature>
<proteinExistence type="predicted"/>
<feature type="region of interest" description="Disordered" evidence="1">
    <location>
        <begin position="652"/>
        <end position="677"/>
    </location>
</feature>
<evidence type="ECO:0000256" key="1">
    <source>
        <dbReference type="SAM" id="MobiDB-lite"/>
    </source>
</evidence>
<dbReference type="EMBL" id="JAWNGG020000224">
    <property type="protein sequence ID" value="KAK9296122.1"/>
    <property type="molecule type" value="Genomic_DNA"/>
</dbReference>
<feature type="region of interest" description="Disordered" evidence="1">
    <location>
        <begin position="357"/>
        <end position="387"/>
    </location>
</feature>
<feature type="region of interest" description="Disordered" evidence="1">
    <location>
        <begin position="432"/>
        <end position="452"/>
    </location>
</feature>
<dbReference type="AlphaFoldDB" id="A0AAW0ZET9"/>
<gene>
    <name evidence="2" type="ORF">QLX08_009759</name>
</gene>
<dbReference type="Proteomes" id="UP001432146">
    <property type="component" value="Unassembled WGS sequence"/>
</dbReference>
<feature type="compositionally biased region" description="Low complexity" evidence="1">
    <location>
        <begin position="292"/>
        <end position="312"/>
    </location>
</feature>
<organism evidence="2 3">
    <name type="scientific">Tetragonisca angustula</name>
    <dbReference type="NCBI Taxonomy" id="166442"/>
    <lineage>
        <taxon>Eukaryota</taxon>
        <taxon>Metazoa</taxon>
        <taxon>Ecdysozoa</taxon>
        <taxon>Arthropoda</taxon>
        <taxon>Hexapoda</taxon>
        <taxon>Insecta</taxon>
        <taxon>Pterygota</taxon>
        <taxon>Neoptera</taxon>
        <taxon>Endopterygota</taxon>
        <taxon>Hymenoptera</taxon>
        <taxon>Apocrita</taxon>
        <taxon>Aculeata</taxon>
        <taxon>Apoidea</taxon>
        <taxon>Anthophila</taxon>
        <taxon>Apidae</taxon>
        <taxon>Tetragonisca</taxon>
    </lineage>
</organism>
<reference evidence="2 3" key="1">
    <citation type="submission" date="2024-05" db="EMBL/GenBank/DDBJ databases">
        <title>The nuclear and mitochondrial genome assemblies of Tetragonisca angustula (Apidae: Meliponini), a tiny yet remarkable pollinator in the Neotropics.</title>
        <authorList>
            <person name="Ferrari R."/>
            <person name="Ricardo P.C."/>
            <person name="Dias F.C."/>
            <person name="Araujo N.S."/>
            <person name="Soares D.O."/>
            <person name="Zhou Q.-S."/>
            <person name="Zhu C.-D."/>
            <person name="Coutinho L."/>
            <person name="Airas M.C."/>
            <person name="Batista T.M."/>
        </authorList>
    </citation>
    <scope>NUCLEOTIDE SEQUENCE [LARGE SCALE GENOMIC DNA]</scope>
    <source>
        <strain evidence="2">ASF017062</strain>
        <tissue evidence="2">Abdomen</tissue>
    </source>
</reference>
<name>A0AAW0ZET9_9HYME</name>
<evidence type="ECO:0000313" key="3">
    <source>
        <dbReference type="Proteomes" id="UP001432146"/>
    </source>
</evidence>
<feature type="compositionally biased region" description="Polar residues" evidence="1">
    <location>
        <begin position="654"/>
        <end position="677"/>
    </location>
</feature>
<sequence length="677" mass="75355">MLARHLLFIATRRHHNTLLAIDSVPPHGIVQPPPYISPPKPEECQREKIREILKDPPTPQKIQICEKRQTTTVNYGRQTAYPLNVYAHDPRRTLCNDNKLLFERSKDPKVCDQRQIVYMRNARNQQCYAPCKDQQFYTLPSRRPQRDVEPPRSVTPDITRGLARGSLSTMHVLARHGQKSMIEQDPNVYGSQVELSRRIPENGETKDRLTHGREQQTIVDFRNRFATPLGLTALGYRFFASSPVRDPVTKSPSADALKYNPISPIGHSYGNSFKSCGRSMPTVAERLALTASNNTNNNNNNNINSSLSMPNSGRSTPVQSSSGRSTPTNLILSPTKSTMSNEELFAAIHKSKKRLNIKDDNENLSPYGSTNSLAKTATPTKRSSWTSESQRFATISQNVQPPSPTTSRLDFKRLLLQQSVKTGPTRLSAAEQLKLSRQQSQQQQQLSSPTVQQTASLAKVLSPRSVWRFQTPRTDVLSSTIIEDTAAEEKAMKPSPENASPVSRLNVRQQLDFCSDLPEIDQDPVACNERLTFSASNLESSYTEKREPSNGSNVQQQACTESFTANDDNNRPTNVLSSVPSSVSIDAKISNTAVISYPPANCSQLTPSCQQAINAFESRRISNQLARAQFLASTPTTGHERNSYAQRMFRARSESPQNPAVQNVARSPSVPTLETAL</sequence>